<evidence type="ECO:0000256" key="1">
    <source>
        <dbReference type="SAM" id="MobiDB-lite"/>
    </source>
</evidence>
<organism evidence="2 3">
    <name type="scientific">Phytophthora cactorum</name>
    <dbReference type="NCBI Taxonomy" id="29920"/>
    <lineage>
        <taxon>Eukaryota</taxon>
        <taxon>Sar</taxon>
        <taxon>Stramenopiles</taxon>
        <taxon>Oomycota</taxon>
        <taxon>Peronosporomycetes</taxon>
        <taxon>Peronosporales</taxon>
        <taxon>Peronosporaceae</taxon>
        <taxon>Phytophthora</taxon>
    </lineage>
</organism>
<comment type="caution">
    <text evidence="2">The sequence shown here is derived from an EMBL/GenBank/DDBJ whole genome shotgun (WGS) entry which is preliminary data.</text>
</comment>
<evidence type="ECO:0000313" key="2">
    <source>
        <dbReference type="EMBL" id="KAG2889101.1"/>
    </source>
</evidence>
<evidence type="ECO:0000313" key="3">
    <source>
        <dbReference type="Proteomes" id="UP000736787"/>
    </source>
</evidence>
<dbReference type="AlphaFoldDB" id="A0A8T1JIA9"/>
<feature type="region of interest" description="Disordered" evidence="1">
    <location>
        <begin position="1"/>
        <end position="86"/>
    </location>
</feature>
<proteinExistence type="predicted"/>
<dbReference type="EMBL" id="RCMK01001742">
    <property type="protein sequence ID" value="KAG2889101.1"/>
    <property type="molecule type" value="Genomic_DNA"/>
</dbReference>
<gene>
    <name evidence="2" type="ORF">PC117_g24766</name>
</gene>
<feature type="compositionally biased region" description="Basic residues" evidence="1">
    <location>
        <begin position="48"/>
        <end position="60"/>
    </location>
</feature>
<dbReference type="Proteomes" id="UP000736787">
    <property type="component" value="Unassembled WGS sequence"/>
</dbReference>
<reference evidence="2" key="1">
    <citation type="submission" date="2018-10" db="EMBL/GenBank/DDBJ databases">
        <title>Effector identification in a new, highly contiguous assembly of the strawberry crown rot pathogen Phytophthora cactorum.</title>
        <authorList>
            <person name="Armitage A.D."/>
            <person name="Nellist C.F."/>
            <person name="Bates H."/>
            <person name="Vickerstaff R.J."/>
            <person name="Harrison R.J."/>
        </authorList>
    </citation>
    <scope>NUCLEOTIDE SEQUENCE</scope>
    <source>
        <strain evidence="2">4040</strain>
    </source>
</reference>
<sequence length="86" mass="9235">MPLREGHGPHGSELRVSRDTDSSLMTDGVVAPGRGDGDVTTPTSSGRSRPRRRRGVRRRASVTSKTSDEVSNVSSSEAPRDCSEQL</sequence>
<accession>A0A8T1JIA9</accession>
<feature type="compositionally biased region" description="Basic and acidic residues" evidence="1">
    <location>
        <begin position="1"/>
        <end position="21"/>
    </location>
</feature>
<protein>
    <submittedName>
        <fullName evidence="2">Uncharacterized protein</fullName>
    </submittedName>
</protein>
<name>A0A8T1JIA9_9STRA</name>